<dbReference type="AlphaFoldDB" id="A0A9X1RT62"/>
<proteinExistence type="predicted"/>
<dbReference type="PROSITE" id="PS51257">
    <property type="entry name" value="PROKAR_LIPOPROTEIN"/>
    <property type="match status" value="1"/>
</dbReference>
<keyword evidence="2" id="KW-0732">Signal</keyword>
<dbReference type="Proteomes" id="UP001139414">
    <property type="component" value="Unassembled WGS sequence"/>
</dbReference>
<dbReference type="RefSeq" id="WP_229337248.1">
    <property type="nucleotide sequence ID" value="NZ_JAJBZG010000001.1"/>
</dbReference>
<feature type="chain" id="PRO_5040937671" evidence="2">
    <location>
        <begin position="21"/>
        <end position="207"/>
    </location>
</feature>
<reference evidence="3" key="1">
    <citation type="submission" date="2021-10" db="EMBL/GenBank/DDBJ databases">
        <title>Gramella sp. ASW11-100T, isolated from marine sediment.</title>
        <authorList>
            <person name="Xia C."/>
        </authorList>
    </citation>
    <scope>NUCLEOTIDE SEQUENCE</scope>
    <source>
        <strain evidence="3">ASW11-100</strain>
    </source>
</reference>
<gene>
    <name evidence="3" type="ORF">LGQ90_01065</name>
</gene>
<feature type="coiled-coil region" evidence="1">
    <location>
        <begin position="180"/>
        <end position="207"/>
    </location>
</feature>
<accession>A0A9X1RT62</accession>
<sequence length="207" mass="24667">MLKKLLIVFILFSTSCQSQNQEIELNLRNCVTQGLKDLRPVSADFYDLMSSLEDKMIKKGILESRSKKDYLELLNSIAADSKATKKFYEKNIKNLYQKFPLDLFLANDLIFNQCPYKIYLQNKKENIKIYNIGKLQFQSMENGFRNLELNQKLIINFQESDFEKIVYRAPIIQIILINMNYKYNQELKQQLKELEEYKKNRTFLNKN</sequence>
<evidence type="ECO:0000313" key="3">
    <source>
        <dbReference type="EMBL" id="MCB7479838.1"/>
    </source>
</evidence>
<keyword evidence="4" id="KW-1185">Reference proteome</keyword>
<evidence type="ECO:0000313" key="4">
    <source>
        <dbReference type="Proteomes" id="UP001139414"/>
    </source>
</evidence>
<evidence type="ECO:0000256" key="1">
    <source>
        <dbReference type="SAM" id="Coils"/>
    </source>
</evidence>
<name>A0A9X1RT62_9FLAO</name>
<feature type="signal peptide" evidence="2">
    <location>
        <begin position="1"/>
        <end position="20"/>
    </location>
</feature>
<dbReference type="EMBL" id="JAJBZG010000001">
    <property type="protein sequence ID" value="MCB7479838.1"/>
    <property type="molecule type" value="Genomic_DNA"/>
</dbReference>
<evidence type="ECO:0000256" key="2">
    <source>
        <dbReference type="SAM" id="SignalP"/>
    </source>
</evidence>
<keyword evidence="1" id="KW-0175">Coiled coil</keyword>
<comment type="caution">
    <text evidence="3">The sequence shown here is derived from an EMBL/GenBank/DDBJ whole genome shotgun (WGS) entry which is preliminary data.</text>
</comment>
<organism evidence="3 4">
    <name type="scientific">Christiangramia sediminis</name>
    <dbReference type="NCBI Taxonomy" id="2881336"/>
    <lineage>
        <taxon>Bacteria</taxon>
        <taxon>Pseudomonadati</taxon>
        <taxon>Bacteroidota</taxon>
        <taxon>Flavobacteriia</taxon>
        <taxon>Flavobacteriales</taxon>
        <taxon>Flavobacteriaceae</taxon>
        <taxon>Christiangramia</taxon>
    </lineage>
</organism>
<protein>
    <submittedName>
        <fullName evidence="3">Uncharacterized protein</fullName>
    </submittedName>
</protein>